<dbReference type="SUPFAM" id="SSF54913">
    <property type="entry name" value="GlnB-like"/>
    <property type="match status" value="1"/>
</dbReference>
<dbReference type="PANTHER" id="PTHR23419:SF8">
    <property type="entry name" value="FI09726P"/>
    <property type="match status" value="1"/>
</dbReference>
<evidence type="ECO:0000313" key="3">
    <source>
        <dbReference type="Proteomes" id="UP000036902"/>
    </source>
</evidence>
<accession>A0A127K7C7</accession>
<gene>
    <name evidence="2" type="ORF">AC731_013550</name>
</gene>
<dbReference type="RefSeq" id="WP_048706861.1">
    <property type="nucleotide sequence ID" value="NZ_CP014646.1"/>
</dbReference>
<dbReference type="Pfam" id="PF03091">
    <property type="entry name" value="CutA1"/>
    <property type="match status" value="1"/>
</dbReference>
<reference evidence="3" key="1">
    <citation type="submission" date="2016-03" db="EMBL/GenBank/DDBJ databases">
        <authorList>
            <person name="Ma C."/>
            <person name="Zhou S."/>
            <person name="Yang G."/>
        </authorList>
    </citation>
    <scope>NUCLEOTIDE SEQUENCE [LARGE SCALE GENOMIC DNA]</scope>
    <source>
        <strain evidence="3">SgZ-1</strain>
    </source>
</reference>
<dbReference type="AlphaFoldDB" id="A0A127K7C7"/>
<dbReference type="InterPro" id="IPR011322">
    <property type="entry name" value="N-reg_PII-like_a/b"/>
</dbReference>
<dbReference type="KEGG" id="thu:AC731_013550"/>
<name>A0A127K7C7_9RHOO</name>
<evidence type="ECO:0000313" key="2">
    <source>
        <dbReference type="EMBL" id="AMO37870.1"/>
    </source>
</evidence>
<evidence type="ECO:0000256" key="1">
    <source>
        <dbReference type="ARBA" id="ARBA00010169"/>
    </source>
</evidence>
<comment type="similarity">
    <text evidence="1">Belongs to the CutA family.</text>
</comment>
<dbReference type="GO" id="GO:0010038">
    <property type="term" value="P:response to metal ion"/>
    <property type="evidence" value="ECO:0007669"/>
    <property type="project" value="InterPro"/>
</dbReference>
<dbReference type="InterPro" id="IPR004323">
    <property type="entry name" value="Ion_tolerance_CutA"/>
</dbReference>
<sequence>MADTLLVLTNLPDRDSADAMAAALIEARLAACVNVLAPCTSVYRWQGAVESATEVPLLIKTTAGRYHALEAAIRARHPYELPEIVAVPVVLGLPGYLDWVAREVTTDA</sequence>
<dbReference type="Proteomes" id="UP000036902">
    <property type="component" value="Chromosome"/>
</dbReference>
<dbReference type="GO" id="GO:0005507">
    <property type="term" value="F:copper ion binding"/>
    <property type="evidence" value="ECO:0007669"/>
    <property type="project" value="TreeGrafter"/>
</dbReference>
<dbReference type="Gene3D" id="3.30.70.120">
    <property type="match status" value="1"/>
</dbReference>
<dbReference type="InterPro" id="IPR015867">
    <property type="entry name" value="N-reg_PII/ATP_PRibTrfase_C"/>
</dbReference>
<keyword evidence="3" id="KW-1185">Reference proteome</keyword>
<protein>
    <submittedName>
        <fullName evidence="2">Cation tolerance protein CutA</fullName>
    </submittedName>
</protein>
<dbReference type="PANTHER" id="PTHR23419">
    <property type="entry name" value="DIVALENT CATION TOLERANCE CUTA-RELATED"/>
    <property type="match status" value="1"/>
</dbReference>
<organism evidence="2 3">
    <name type="scientific">Thauera humireducens</name>
    <dbReference type="NCBI Taxonomy" id="1134435"/>
    <lineage>
        <taxon>Bacteria</taxon>
        <taxon>Pseudomonadati</taxon>
        <taxon>Pseudomonadota</taxon>
        <taxon>Betaproteobacteria</taxon>
        <taxon>Rhodocyclales</taxon>
        <taxon>Zoogloeaceae</taxon>
        <taxon>Thauera</taxon>
    </lineage>
</organism>
<dbReference type="STRING" id="1134435.AC731_013550"/>
<proteinExistence type="inferred from homology"/>
<dbReference type="EMBL" id="CP014646">
    <property type="protein sequence ID" value="AMO37870.1"/>
    <property type="molecule type" value="Genomic_DNA"/>
</dbReference>